<name>A0A086BM42_9FLAO</name>
<dbReference type="RefSeq" id="WP_034681261.1">
    <property type="nucleotide sequence ID" value="NZ_CP023049.2"/>
</dbReference>
<evidence type="ECO:0000256" key="1">
    <source>
        <dbReference type="ARBA" id="ARBA00008635"/>
    </source>
</evidence>
<evidence type="ECO:0000256" key="3">
    <source>
        <dbReference type="PIRSR" id="PIRSR607837-1"/>
    </source>
</evidence>
<feature type="binding site" evidence="3">
    <location>
        <position position="47"/>
    </location>
    <ligand>
        <name>a divalent metal cation</name>
        <dbReference type="ChEBI" id="CHEBI:60240"/>
    </ligand>
</feature>
<accession>A0A086BM42</accession>
<dbReference type="Proteomes" id="UP000028709">
    <property type="component" value="Unassembled WGS sequence"/>
</dbReference>
<evidence type="ECO:0000256" key="2">
    <source>
        <dbReference type="ARBA" id="ARBA00022723"/>
    </source>
</evidence>
<reference evidence="4 5" key="1">
    <citation type="submission" date="2014-07" db="EMBL/GenBank/DDBJ databases">
        <title>Genome of Chryseobacterium piperi CTM.</title>
        <authorList>
            <person name="Pipes S.E."/>
            <person name="Stropko S.J."/>
            <person name="Newman J.D."/>
        </authorList>
    </citation>
    <scope>NUCLEOTIDE SEQUENCE [LARGE SCALE GENOMIC DNA]</scope>
    <source>
        <strain evidence="4 5">CTM</strain>
    </source>
</reference>
<dbReference type="InterPro" id="IPR034660">
    <property type="entry name" value="DinB/YfiT-like"/>
</dbReference>
<feature type="binding site" evidence="3">
    <location>
        <position position="137"/>
    </location>
    <ligand>
        <name>a divalent metal cation</name>
        <dbReference type="ChEBI" id="CHEBI:60240"/>
    </ligand>
</feature>
<evidence type="ECO:0000313" key="5">
    <source>
        <dbReference type="Proteomes" id="UP000028709"/>
    </source>
</evidence>
<dbReference type="eggNOG" id="COG2318">
    <property type="taxonomic scope" value="Bacteria"/>
</dbReference>
<dbReference type="OrthoDB" id="119432at2"/>
<dbReference type="GO" id="GO:0046872">
    <property type="term" value="F:metal ion binding"/>
    <property type="evidence" value="ECO:0007669"/>
    <property type="project" value="UniProtKB-KW"/>
</dbReference>
<sequence>MDTLSQLKSELENEYQTTRKFVERFPEGKNDYAPHEKSMKMMPLATHLVEVFEWPNTILNTSELDFAKGGYQPTVLSTKEDLLKKLDQDYEAGKKALENVKEDDLNPSWTIKNDGHELASWSKYGAIRHALNQITHHRAQLGVYYRLNDIPLPGSYGPSADSQGF</sequence>
<dbReference type="SUPFAM" id="SSF109854">
    <property type="entry name" value="DinB/YfiT-like putative metalloenzymes"/>
    <property type="match status" value="1"/>
</dbReference>
<dbReference type="InterPro" id="IPR007837">
    <property type="entry name" value="DinB"/>
</dbReference>
<proteinExistence type="inferred from homology"/>
<dbReference type="Gene3D" id="1.20.120.450">
    <property type="entry name" value="dinb family like domain"/>
    <property type="match status" value="1"/>
</dbReference>
<dbReference type="KEGG" id="cpip:CJF12_14475"/>
<gene>
    <name evidence="4" type="ORF">IQ37_02205</name>
</gene>
<dbReference type="Pfam" id="PF05163">
    <property type="entry name" value="DinB"/>
    <property type="match status" value="1"/>
</dbReference>
<keyword evidence="2 3" id="KW-0479">Metal-binding</keyword>
<dbReference type="AlphaFoldDB" id="A0A086BM42"/>
<evidence type="ECO:0000313" key="4">
    <source>
        <dbReference type="EMBL" id="KFF30006.1"/>
    </source>
</evidence>
<dbReference type="EMBL" id="JPRJ01000002">
    <property type="protein sequence ID" value="KFF30006.1"/>
    <property type="molecule type" value="Genomic_DNA"/>
</dbReference>
<dbReference type="STRING" id="558152.IQ37_02205"/>
<comment type="similarity">
    <text evidence="1">Belongs to the DinB family.</text>
</comment>
<organism evidence="4 5">
    <name type="scientific">Chryseobacterium piperi</name>
    <dbReference type="NCBI Taxonomy" id="558152"/>
    <lineage>
        <taxon>Bacteria</taxon>
        <taxon>Pseudomonadati</taxon>
        <taxon>Bacteroidota</taxon>
        <taxon>Flavobacteriia</taxon>
        <taxon>Flavobacteriales</taxon>
        <taxon>Weeksellaceae</taxon>
        <taxon>Chryseobacterium group</taxon>
        <taxon>Chryseobacterium</taxon>
    </lineage>
</organism>
<protein>
    <submittedName>
        <fullName evidence="4">Damage-inducible protein DinB</fullName>
    </submittedName>
</protein>
<comment type="caution">
    <text evidence="4">The sequence shown here is derived from an EMBL/GenBank/DDBJ whole genome shotgun (WGS) entry which is preliminary data.</text>
</comment>
<keyword evidence="5" id="KW-1185">Reference proteome</keyword>